<feature type="chain" id="PRO_5017213684" description="Protein kinase domain-containing protein" evidence="1">
    <location>
        <begin position="21"/>
        <end position="148"/>
    </location>
</feature>
<keyword evidence="1" id="KW-0732">Signal</keyword>
<organism evidence="3 4">
    <name type="scientific">Gigaspora rosea</name>
    <dbReference type="NCBI Taxonomy" id="44941"/>
    <lineage>
        <taxon>Eukaryota</taxon>
        <taxon>Fungi</taxon>
        <taxon>Fungi incertae sedis</taxon>
        <taxon>Mucoromycota</taxon>
        <taxon>Glomeromycotina</taxon>
        <taxon>Glomeromycetes</taxon>
        <taxon>Diversisporales</taxon>
        <taxon>Gigasporaceae</taxon>
        <taxon>Gigaspora</taxon>
    </lineage>
</organism>
<dbReference type="GO" id="GO:0004672">
    <property type="term" value="F:protein kinase activity"/>
    <property type="evidence" value="ECO:0007669"/>
    <property type="project" value="InterPro"/>
</dbReference>
<dbReference type="Proteomes" id="UP000266673">
    <property type="component" value="Unassembled WGS sequence"/>
</dbReference>
<dbReference type="SUPFAM" id="SSF56112">
    <property type="entry name" value="Protein kinase-like (PK-like)"/>
    <property type="match status" value="1"/>
</dbReference>
<accession>A0A397VFL7</accession>
<reference evidence="3 4" key="1">
    <citation type="submission" date="2018-06" db="EMBL/GenBank/DDBJ databases">
        <title>Comparative genomics reveals the genomic features of Rhizophagus irregularis, R. cerebriforme, R. diaphanum and Gigaspora rosea, and their symbiotic lifestyle signature.</title>
        <authorList>
            <person name="Morin E."/>
            <person name="San Clemente H."/>
            <person name="Chen E.C.H."/>
            <person name="De La Providencia I."/>
            <person name="Hainaut M."/>
            <person name="Kuo A."/>
            <person name="Kohler A."/>
            <person name="Murat C."/>
            <person name="Tang N."/>
            <person name="Roy S."/>
            <person name="Loubradou J."/>
            <person name="Henrissat B."/>
            <person name="Grigoriev I.V."/>
            <person name="Corradi N."/>
            <person name="Roux C."/>
            <person name="Martin F.M."/>
        </authorList>
    </citation>
    <scope>NUCLEOTIDE SEQUENCE [LARGE SCALE GENOMIC DNA]</scope>
    <source>
        <strain evidence="3 4">DAOM 194757</strain>
    </source>
</reference>
<evidence type="ECO:0000313" key="4">
    <source>
        <dbReference type="Proteomes" id="UP000266673"/>
    </source>
</evidence>
<feature type="signal peptide" evidence="1">
    <location>
        <begin position="1"/>
        <end position="20"/>
    </location>
</feature>
<dbReference type="PROSITE" id="PS50011">
    <property type="entry name" value="PROTEIN_KINASE_DOM"/>
    <property type="match status" value="1"/>
</dbReference>
<dbReference type="InterPro" id="IPR000719">
    <property type="entry name" value="Prot_kinase_dom"/>
</dbReference>
<dbReference type="InterPro" id="IPR011009">
    <property type="entry name" value="Kinase-like_dom_sf"/>
</dbReference>
<dbReference type="STRING" id="44941.A0A397VFL7"/>
<dbReference type="Gene3D" id="1.10.510.10">
    <property type="entry name" value="Transferase(Phosphotransferase) domain 1"/>
    <property type="match status" value="1"/>
</dbReference>
<keyword evidence="4" id="KW-1185">Reference proteome</keyword>
<dbReference type="EMBL" id="QKWP01000559">
    <property type="protein sequence ID" value="RIB18136.1"/>
    <property type="molecule type" value="Genomic_DNA"/>
</dbReference>
<gene>
    <name evidence="3" type="ORF">C2G38_2037156</name>
</gene>
<feature type="domain" description="Protein kinase" evidence="2">
    <location>
        <begin position="1"/>
        <end position="148"/>
    </location>
</feature>
<evidence type="ECO:0000256" key="1">
    <source>
        <dbReference type="SAM" id="SignalP"/>
    </source>
</evidence>
<sequence>MTPKILLMKVTLSLTTILNSQQNGNWKDFHDERLLIADFGLSKDETSKTSNVSVHGVQAYIDPQCFENVSYKCRKKSGIYSFGVILWEISSGRPLFQSLNLYAVIIHISVHQTRTFNSTKDAGIMIPTNVLNLEKESFLVYIINCTEE</sequence>
<protein>
    <recommendedName>
        <fullName evidence="2">Protein kinase domain-containing protein</fullName>
    </recommendedName>
</protein>
<dbReference type="AlphaFoldDB" id="A0A397VFL7"/>
<evidence type="ECO:0000313" key="3">
    <source>
        <dbReference type="EMBL" id="RIB18136.1"/>
    </source>
</evidence>
<dbReference type="GO" id="GO:0005524">
    <property type="term" value="F:ATP binding"/>
    <property type="evidence" value="ECO:0007669"/>
    <property type="project" value="InterPro"/>
</dbReference>
<dbReference type="Pfam" id="PF00069">
    <property type="entry name" value="Pkinase"/>
    <property type="match status" value="1"/>
</dbReference>
<comment type="caution">
    <text evidence="3">The sequence shown here is derived from an EMBL/GenBank/DDBJ whole genome shotgun (WGS) entry which is preliminary data.</text>
</comment>
<dbReference type="OrthoDB" id="2013020at2759"/>
<evidence type="ECO:0000259" key="2">
    <source>
        <dbReference type="PROSITE" id="PS50011"/>
    </source>
</evidence>
<proteinExistence type="predicted"/>
<name>A0A397VFL7_9GLOM</name>